<name>A0AAD9QJN7_ACRCE</name>
<reference evidence="1" key="2">
    <citation type="journal article" date="2023" name="Science">
        <title>Genomic signatures of disease resistance in endangered staghorn corals.</title>
        <authorList>
            <person name="Vollmer S.V."/>
            <person name="Selwyn J.D."/>
            <person name="Despard B.A."/>
            <person name="Roesel C.L."/>
        </authorList>
    </citation>
    <scope>NUCLEOTIDE SEQUENCE</scope>
    <source>
        <strain evidence="1">K2</strain>
    </source>
</reference>
<proteinExistence type="predicted"/>
<organism evidence="1 2">
    <name type="scientific">Acropora cervicornis</name>
    <name type="common">Staghorn coral</name>
    <dbReference type="NCBI Taxonomy" id="6130"/>
    <lineage>
        <taxon>Eukaryota</taxon>
        <taxon>Metazoa</taxon>
        <taxon>Cnidaria</taxon>
        <taxon>Anthozoa</taxon>
        <taxon>Hexacorallia</taxon>
        <taxon>Scleractinia</taxon>
        <taxon>Astrocoeniina</taxon>
        <taxon>Acroporidae</taxon>
        <taxon>Acropora</taxon>
    </lineage>
</organism>
<evidence type="ECO:0000313" key="2">
    <source>
        <dbReference type="Proteomes" id="UP001249851"/>
    </source>
</evidence>
<evidence type="ECO:0000313" key="1">
    <source>
        <dbReference type="EMBL" id="KAK2562404.1"/>
    </source>
</evidence>
<accession>A0AAD9QJN7</accession>
<protein>
    <submittedName>
        <fullName evidence="1">Uncharacterized protein</fullName>
    </submittedName>
</protein>
<dbReference type="AlphaFoldDB" id="A0AAD9QJN7"/>
<comment type="caution">
    <text evidence="1">The sequence shown here is derived from an EMBL/GenBank/DDBJ whole genome shotgun (WGS) entry which is preliminary data.</text>
</comment>
<dbReference type="Proteomes" id="UP001249851">
    <property type="component" value="Unassembled WGS sequence"/>
</dbReference>
<reference evidence="1" key="1">
    <citation type="journal article" date="2023" name="G3 (Bethesda)">
        <title>Whole genome assembly and annotation of the endangered Caribbean coral Acropora cervicornis.</title>
        <authorList>
            <person name="Selwyn J.D."/>
            <person name="Vollmer S.V."/>
        </authorList>
    </citation>
    <scope>NUCLEOTIDE SEQUENCE</scope>
    <source>
        <strain evidence="1">K2</strain>
    </source>
</reference>
<gene>
    <name evidence="1" type="ORF">P5673_014700</name>
</gene>
<keyword evidence="2" id="KW-1185">Reference proteome</keyword>
<sequence>MEATASNLEIKLTQLRMNLEKTDSVIDGNNLEAIERHQETLKTISAKVNYMRLEVEAIKLAAGKDATEIEAWNASVDEKLQQADKEIGKVRKWLEERKRETEVTAKQERIKFEEELQKMKLHVKLTYCVQALQTLGKLEQVNGAVSMTLEKLPGIRGDLVRTDPEWENWDFSKLSEAIRLWLRRNPSDSNNTADRELIEQ</sequence>
<feature type="non-terminal residue" evidence="1">
    <location>
        <position position="1"/>
    </location>
</feature>
<dbReference type="EMBL" id="JARQWQ010000029">
    <property type="protein sequence ID" value="KAK2562404.1"/>
    <property type="molecule type" value="Genomic_DNA"/>
</dbReference>